<feature type="transmembrane region" description="Helical" evidence="1">
    <location>
        <begin position="21"/>
        <end position="49"/>
    </location>
</feature>
<proteinExistence type="predicted"/>
<keyword evidence="1" id="KW-1133">Transmembrane helix</keyword>
<dbReference type="AlphaFoldDB" id="A0ABD5S5P5"/>
<protein>
    <recommendedName>
        <fullName evidence="4">Cox cluster protein</fullName>
    </recommendedName>
</protein>
<sequence length="102" mass="10394">MSYRPSTFDALRSDAPVAVEFGAVVAALIAFSAWGWLVGTSSSAVLAVVPGTESFLLSGLVTGGFALVGVCLFVAGYASLRGVDVRAGLSMPSRGDLPWVGL</sequence>
<comment type="caution">
    <text evidence="2">The sequence shown here is derived from an EMBL/GenBank/DDBJ whole genome shotgun (WGS) entry which is preliminary data.</text>
</comment>
<keyword evidence="3" id="KW-1185">Reference proteome</keyword>
<evidence type="ECO:0000313" key="3">
    <source>
        <dbReference type="Proteomes" id="UP001596328"/>
    </source>
</evidence>
<dbReference type="EMBL" id="JBHSWU010001148">
    <property type="protein sequence ID" value="MFC6726483.1"/>
    <property type="molecule type" value="Genomic_DNA"/>
</dbReference>
<keyword evidence="1" id="KW-0812">Transmembrane</keyword>
<feature type="non-terminal residue" evidence="2">
    <location>
        <position position="102"/>
    </location>
</feature>
<name>A0ABD5S5P5_9EURY</name>
<dbReference type="Proteomes" id="UP001596328">
    <property type="component" value="Unassembled WGS sequence"/>
</dbReference>
<gene>
    <name evidence="2" type="ORF">ACFQE1_19370</name>
</gene>
<evidence type="ECO:0008006" key="4">
    <source>
        <dbReference type="Google" id="ProtNLM"/>
    </source>
</evidence>
<organism evidence="2 3">
    <name type="scientific">Halobium palmae</name>
    <dbReference type="NCBI Taxonomy" id="1776492"/>
    <lineage>
        <taxon>Archaea</taxon>
        <taxon>Methanobacteriati</taxon>
        <taxon>Methanobacteriota</taxon>
        <taxon>Stenosarchaea group</taxon>
        <taxon>Halobacteria</taxon>
        <taxon>Halobacteriales</taxon>
        <taxon>Haloferacaceae</taxon>
        <taxon>Halobium</taxon>
    </lineage>
</organism>
<evidence type="ECO:0000313" key="2">
    <source>
        <dbReference type="EMBL" id="MFC6726483.1"/>
    </source>
</evidence>
<feature type="transmembrane region" description="Helical" evidence="1">
    <location>
        <begin position="55"/>
        <end position="80"/>
    </location>
</feature>
<keyword evidence="1" id="KW-0472">Membrane</keyword>
<accession>A0ABD5S5P5</accession>
<evidence type="ECO:0000256" key="1">
    <source>
        <dbReference type="SAM" id="Phobius"/>
    </source>
</evidence>
<reference evidence="2 3" key="1">
    <citation type="journal article" date="2019" name="Int. J. Syst. Evol. Microbiol.">
        <title>The Global Catalogue of Microorganisms (GCM) 10K type strain sequencing project: providing services to taxonomists for standard genome sequencing and annotation.</title>
        <authorList>
            <consortium name="The Broad Institute Genomics Platform"/>
            <consortium name="The Broad Institute Genome Sequencing Center for Infectious Disease"/>
            <person name="Wu L."/>
            <person name="Ma J."/>
        </authorList>
    </citation>
    <scope>NUCLEOTIDE SEQUENCE [LARGE SCALE GENOMIC DNA]</scope>
    <source>
        <strain evidence="2 3">NBRC 111368</strain>
    </source>
</reference>